<name>A0A0F9FPL1_9ZZZZ</name>
<gene>
    <name evidence="1" type="ORF">LCGC14_2005310</name>
</gene>
<protein>
    <submittedName>
        <fullName evidence="1">Uncharacterized protein</fullName>
    </submittedName>
</protein>
<feature type="non-terminal residue" evidence="1">
    <location>
        <position position="189"/>
    </location>
</feature>
<reference evidence="1" key="1">
    <citation type="journal article" date="2015" name="Nature">
        <title>Complex archaea that bridge the gap between prokaryotes and eukaryotes.</title>
        <authorList>
            <person name="Spang A."/>
            <person name="Saw J.H."/>
            <person name="Jorgensen S.L."/>
            <person name="Zaremba-Niedzwiedzka K."/>
            <person name="Martijn J."/>
            <person name="Lind A.E."/>
            <person name="van Eijk R."/>
            <person name="Schleper C."/>
            <person name="Guy L."/>
            <person name="Ettema T.J."/>
        </authorList>
    </citation>
    <scope>NUCLEOTIDE SEQUENCE</scope>
</reference>
<dbReference type="AlphaFoldDB" id="A0A0F9FPL1"/>
<dbReference type="EMBL" id="LAZR01022867">
    <property type="protein sequence ID" value="KKL80386.1"/>
    <property type="molecule type" value="Genomic_DNA"/>
</dbReference>
<evidence type="ECO:0000313" key="1">
    <source>
        <dbReference type="EMBL" id="KKL80386.1"/>
    </source>
</evidence>
<organism evidence="1">
    <name type="scientific">marine sediment metagenome</name>
    <dbReference type="NCBI Taxonomy" id="412755"/>
    <lineage>
        <taxon>unclassified sequences</taxon>
        <taxon>metagenomes</taxon>
        <taxon>ecological metagenomes</taxon>
    </lineage>
</organism>
<comment type="caution">
    <text evidence="1">The sequence shown here is derived from an EMBL/GenBank/DDBJ whole genome shotgun (WGS) entry which is preliminary data.</text>
</comment>
<sequence length="189" mass="20945">MTQFEFDPFQLPYRALTVPDDVMLYVESLSSYAVVNALPPVRELLEETYGRSGLALKHVPMPSSLQHPGLARWGGTTLGMAGLAQNMLALDGLAPRVYGLACVNDKYAAQVVDYVSVGAAPPRFDELVASLHRWGIETRHKNYDYGPQNWRDGLFLDCSGYFLPPDRIARIAEDIRRTAMVKKGLPACS</sequence>
<proteinExistence type="predicted"/>
<accession>A0A0F9FPL1</accession>